<comment type="caution">
    <text evidence="1">The sequence shown here is derived from an EMBL/GenBank/DDBJ whole genome shotgun (WGS) entry which is preliminary data.</text>
</comment>
<accession>A0A8X6KRL6</accession>
<dbReference type="EMBL" id="BMAO01022756">
    <property type="protein sequence ID" value="GFQ84080.1"/>
    <property type="molecule type" value="Genomic_DNA"/>
</dbReference>
<reference evidence="1" key="1">
    <citation type="submission" date="2020-07" db="EMBL/GenBank/DDBJ databases">
        <title>Multicomponent nature underlies the extraordinary mechanical properties of spider dragline silk.</title>
        <authorList>
            <person name="Kono N."/>
            <person name="Nakamura H."/>
            <person name="Mori M."/>
            <person name="Yoshida Y."/>
            <person name="Ohtoshi R."/>
            <person name="Malay A.D."/>
            <person name="Moran D.A.P."/>
            <person name="Tomita M."/>
            <person name="Numata K."/>
            <person name="Arakawa K."/>
        </authorList>
    </citation>
    <scope>NUCLEOTIDE SEQUENCE</scope>
</reference>
<dbReference type="Proteomes" id="UP000887116">
    <property type="component" value="Unassembled WGS sequence"/>
</dbReference>
<proteinExistence type="predicted"/>
<dbReference type="AlphaFoldDB" id="A0A8X6KRL6"/>
<gene>
    <name evidence="1" type="ORF">TNCT_146781</name>
</gene>
<evidence type="ECO:0000313" key="2">
    <source>
        <dbReference type="Proteomes" id="UP000887116"/>
    </source>
</evidence>
<organism evidence="1 2">
    <name type="scientific">Trichonephila clavata</name>
    <name type="common">Joro spider</name>
    <name type="synonym">Nephila clavata</name>
    <dbReference type="NCBI Taxonomy" id="2740835"/>
    <lineage>
        <taxon>Eukaryota</taxon>
        <taxon>Metazoa</taxon>
        <taxon>Ecdysozoa</taxon>
        <taxon>Arthropoda</taxon>
        <taxon>Chelicerata</taxon>
        <taxon>Arachnida</taxon>
        <taxon>Araneae</taxon>
        <taxon>Araneomorphae</taxon>
        <taxon>Entelegynae</taxon>
        <taxon>Araneoidea</taxon>
        <taxon>Nephilidae</taxon>
        <taxon>Trichonephila</taxon>
    </lineage>
</organism>
<sequence>MNTNITLQLATHQEKQDNTENWSTRPTLLHKSGPDFHKNYRIPLISISTSPGNLFFSRVERWKVRIRAQPRVTVTKQRLRGETLLYLLEFSENLPVNIAYQVCKDWN</sequence>
<evidence type="ECO:0000313" key="1">
    <source>
        <dbReference type="EMBL" id="GFQ84080.1"/>
    </source>
</evidence>
<name>A0A8X6KRL6_TRICU</name>
<keyword evidence="2" id="KW-1185">Reference proteome</keyword>
<protein>
    <submittedName>
        <fullName evidence="1">Uncharacterized protein</fullName>
    </submittedName>
</protein>